<sequence length="563" mass="60451">MVESGTDVPDEQTGIEPSPDDERLENPSTRPNTNIAAAVVLDKLAELDVARKAERERRREESRAAADPRESVKRFLRNFAAQQRNIEEALQRMLASHQGQQQQQHQQQQQPPPSSLDPDQELPQATDPDDPDAPHIVPLTVSASSPEEIQASLELVGAEVVSLEQAAAAASYYLPAYDQKQCTATIASMRASIEAARTALAPRRRFAFGSKKVSKVRGEEVSAAAAATVTAATVSGVILATTAPTASSSGPTSLASASSNTSVTPLFVRSTGAQLPSGHADADRATTPATAPGDGGDTRATVTVSDQDRALVARGRGFLGLTDTTVVLPADEVSERGIGGDFVLLNLTRCRVVLLGRLRALRIAGLRNCTVVSGPVTGACFVDDVQGSSLSLATYQVKPAPQSQRRKANLPVGSISWMGAPAAHIRRRSFGPACMGPHHLWRSRPRARPWKVRVHRTYGMDLFLRVRSKPIIEHSTGIRVAPWAAAVAPDVKMEGLLRAHMLGEETGCWQQVDDFGWIKSVQSPNWCVLPQEEYPGQLMAVPAAVWECGEGAGVGSEGYRRQR</sequence>
<dbReference type="InterPro" id="IPR027684">
    <property type="entry name" value="TBCC"/>
</dbReference>
<evidence type="ECO:0000256" key="3">
    <source>
        <dbReference type="ARBA" id="ARBA00022490"/>
    </source>
</evidence>
<proteinExistence type="inferred from homology"/>
<dbReference type="PANTHER" id="PTHR15139">
    <property type="entry name" value="TUBULIN FOLDING COFACTOR C"/>
    <property type="match status" value="1"/>
</dbReference>
<dbReference type="AlphaFoldDB" id="A0A8J4EUU5"/>
<evidence type="ECO:0000259" key="8">
    <source>
        <dbReference type="PROSITE" id="PS51329"/>
    </source>
</evidence>
<dbReference type="GO" id="GO:0015631">
    <property type="term" value="F:tubulin binding"/>
    <property type="evidence" value="ECO:0007669"/>
    <property type="project" value="InterPro"/>
</dbReference>
<evidence type="ECO:0000256" key="4">
    <source>
        <dbReference type="ARBA" id="ARBA00022990"/>
    </source>
</evidence>
<comment type="similarity">
    <text evidence="2">Belongs to the TBCC family.</text>
</comment>
<comment type="subcellular location">
    <subcellularLocation>
        <location evidence="1">Cytoplasm</location>
    </subcellularLocation>
</comment>
<dbReference type="Pfam" id="PF07986">
    <property type="entry name" value="TBCC"/>
    <property type="match status" value="2"/>
</dbReference>
<evidence type="ECO:0000256" key="6">
    <source>
        <dbReference type="ARBA" id="ARBA00026055"/>
    </source>
</evidence>
<evidence type="ECO:0000256" key="1">
    <source>
        <dbReference type="ARBA" id="ARBA00004496"/>
    </source>
</evidence>
<evidence type="ECO:0000256" key="5">
    <source>
        <dbReference type="ARBA" id="ARBA00023186"/>
    </source>
</evidence>
<dbReference type="InterPro" id="IPR012945">
    <property type="entry name" value="Tubulin-bd_cofactor_C_dom"/>
</dbReference>
<dbReference type="InterPro" id="IPR016098">
    <property type="entry name" value="CAP/MinC_C"/>
</dbReference>
<dbReference type="SMART" id="SM00673">
    <property type="entry name" value="CARP"/>
    <property type="match status" value="1"/>
</dbReference>
<dbReference type="GO" id="GO:0007021">
    <property type="term" value="P:tubulin complex assembly"/>
    <property type="evidence" value="ECO:0007669"/>
    <property type="project" value="TreeGrafter"/>
</dbReference>
<feature type="domain" description="C-CAP/cofactor C-like" evidence="8">
    <location>
        <begin position="288"/>
        <end position="517"/>
    </location>
</feature>
<dbReference type="Pfam" id="PF16752">
    <property type="entry name" value="TBCC_N"/>
    <property type="match status" value="1"/>
</dbReference>
<comment type="subunit">
    <text evidence="6">Supercomplex made of cofactors A to E. Cofactors A and D function by capturing and stabilizing tubulin in a quasi-native conformation. Cofactor E binds to the cofactor D-tubulin complex; interaction with cofactor C then causes the release of tubulin polypeptides that are committed to the native state.</text>
</comment>
<dbReference type="InterPro" id="IPR031925">
    <property type="entry name" value="TBCC_N"/>
</dbReference>
<feature type="region of interest" description="Disordered" evidence="7">
    <location>
        <begin position="1"/>
        <end position="36"/>
    </location>
</feature>
<evidence type="ECO:0000256" key="7">
    <source>
        <dbReference type="SAM" id="MobiDB-lite"/>
    </source>
</evidence>
<feature type="region of interest" description="Disordered" evidence="7">
    <location>
        <begin position="273"/>
        <end position="299"/>
    </location>
</feature>
<keyword evidence="10" id="KW-1185">Reference proteome</keyword>
<feature type="region of interest" description="Disordered" evidence="7">
    <location>
        <begin position="93"/>
        <end position="138"/>
    </location>
</feature>
<organism evidence="9 10">
    <name type="scientific">Volvox africanus</name>
    <dbReference type="NCBI Taxonomy" id="51714"/>
    <lineage>
        <taxon>Eukaryota</taxon>
        <taxon>Viridiplantae</taxon>
        <taxon>Chlorophyta</taxon>
        <taxon>core chlorophytes</taxon>
        <taxon>Chlorophyceae</taxon>
        <taxon>CS clade</taxon>
        <taxon>Chlamydomonadales</taxon>
        <taxon>Volvocaceae</taxon>
        <taxon>Volvox</taxon>
    </lineage>
</organism>
<dbReference type="InterPro" id="IPR038397">
    <property type="entry name" value="TBCC_N_sf"/>
</dbReference>
<dbReference type="Proteomes" id="UP000747399">
    <property type="component" value="Unassembled WGS sequence"/>
</dbReference>
<keyword evidence="4" id="KW-0007">Acetylation</keyword>
<dbReference type="InterPro" id="IPR006599">
    <property type="entry name" value="CARP_motif"/>
</dbReference>
<feature type="compositionally biased region" description="Polar residues" evidence="7">
    <location>
        <begin position="26"/>
        <end position="35"/>
    </location>
</feature>
<dbReference type="Gene3D" id="2.160.20.70">
    <property type="match status" value="1"/>
</dbReference>
<dbReference type="PROSITE" id="PS51329">
    <property type="entry name" value="C_CAP_COFACTOR_C"/>
    <property type="match status" value="1"/>
</dbReference>
<evidence type="ECO:0000313" key="9">
    <source>
        <dbReference type="EMBL" id="GIL47873.1"/>
    </source>
</evidence>
<dbReference type="InterPro" id="IPR017901">
    <property type="entry name" value="C-CAP_CF_C-like"/>
</dbReference>
<keyword evidence="5" id="KW-0143">Chaperone</keyword>
<accession>A0A8J4EUU5</accession>
<comment type="caution">
    <text evidence="9">The sequence shown here is derived from an EMBL/GenBank/DDBJ whole genome shotgun (WGS) entry which is preliminary data.</text>
</comment>
<dbReference type="Gene3D" id="1.20.58.1250">
    <property type="entry name" value="Tubulin Binding Cofactor C, N-terminal domain"/>
    <property type="match status" value="1"/>
</dbReference>
<reference evidence="9" key="1">
    <citation type="journal article" date="2021" name="Proc. Natl. Acad. Sci. U.S.A.">
        <title>Three genomes in the algal genus Volvox reveal the fate of a haploid sex-determining region after a transition to homothallism.</title>
        <authorList>
            <person name="Yamamoto K."/>
            <person name="Hamaji T."/>
            <person name="Kawai-Toyooka H."/>
            <person name="Matsuzaki R."/>
            <person name="Takahashi F."/>
            <person name="Nishimura Y."/>
            <person name="Kawachi M."/>
            <person name="Noguchi H."/>
            <person name="Minakuchi Y."/>
            <person name="Umen J.G."/>
            <person name="Toyoda A."/>
            <person name="Nozaki H."/>
        </authorList>
    </citation>
    <scope>NUCLEOTIDE SEQUENCE</scope>
    <source>
        <strain evidence="9">NIES-3780</strain>
    </source>
</reference>
<protein>
    <recommendedName>
        <fullName evidence="8">C-CAP/cofactor C-like domain-containing protein</fullName>
    </recommendedName>
</protein>
<feature type="compositionally biased region" description="Low complexity" evidence="7">
    <location>
        <begin position="97"/>
        <end position="109"/>
    </location>
</feature>
<keyword evidence="3" id="KW-0963">Cytoplasm</keyword>
<evidence type="ECO:0000313" key="10">
    <source>
        <dbReference type="Proteomes" id="UP000747399"/>
    </source>
</evidence>
<gene>
    <name evidence="9" type="ORF">Vafri_4507</name>
</gene>
<dbReference type="PANTHER" id="PTHR15139:SF0">
    <property type="entry name" value="TUBULIN-SPECIFIC CHAPERONE C"/>
    <property type="match status" value="1"/>
</dbReference>
<name>A0A8J4EUU5_9CHLO</name>
<evidence type="ECO:0000256" key="2">
    <source>
        <dbReference type="ARBA" id="ARBA00008848"/>
    </source>
</evidence>
<dbReference type="EMBL" id="BNCO01000005">
    <property type="protein sequence ID" value="GIL47873.1"/>
    <property type="molecule type" value="Genomic_DNA"/>
</dbReference>
<dbReference type="GO" id="GO:0005737">
    <property type="term" value="C:cytoplasm"/>
    <property type="evidence" value="ECO:0007669"/>
    <property type="project" value="UniProtKB-SubCell"/>
</dbReference>
<feature type="region of interest" description="Disordered" evidence="7">
    <location>
        <begin position="52"/>
        <end position="71"/>
    </location>
</feature>
<dbReference type="GO" id="GO:0007023">
    <property type="term" value="P:post-chaperonin tubulin folding pathway"/>
    <property type="evidence" value="ECO:0007669"/>
    <property type="project" value="InterPro"/>
</dbReference>